<accession>A0A9P4Q7A0</accession>
<dbReference type="Gene3D" id="3.30.160.430">
    <property type="match status" value="1"/>
</dbReference>
<feature type="coiled-coil region" evidence="12">
    <location>
        <begin position="97"/>
        <end position="124"/>
    </location>
</feature>
<comment type="function">
    <text evidence="11">Acts as a component of the essential kinetochore-associated NDC80 complex, which is required for chromosome segregation and spindle checkpoint activity.</text>
</comment>
<keyword evidence="8 11" id="KW-0539">Nucleus</keyword>
<dbReference type="Proteomes" id="UP000799441">
    <property type="component" value="Unassembled WGS sequence"/>
</dbReference>
<comment type="subcellular location">
    <subcellularLocation>
        <location evidence="1">Cytoplasm</location>
        <location evidence="1">Cytoskeleton</location>
        <location evidence="1">Microtubule organizing center</location>
    </subcellularLocation>
    <subcellularLocation>
        <location evidence="11">Nucleus</location>
    </subcellularLocation>
    <subcellularLocation>
        <location evidence="11">Chromosome</location>
        <location evidence="11">Centromere</location>
        <location evidence="11">Kinetochore</location>
    </subcellularLocation>
</comment>
<dbReference type="GO" id="GO:0051301">
    <property type="term" value="P:cell division"/>
    <property type="evidence" value="ECO:0007669"/>
    <property type="project" value="UniProtKB-UniRule"/>
</dbReference>
<dbReference type="PANTHER" id="PTHR22142">
    <property type="match status" value="1"/>
</dbReference>
<evidence type="ECO:0000256" key="1">
    <source>
        <dbReference type="ARBA" id="ARBA00004267"/>
    </source>
</evidence>
<dbReference type="GO" id="GO:0005815">
    <property type="term" value="C:microtubule organizing center"/>
    <property type="evidence" value="ECO:0007669"/>
    <property type="project" value="UniProtKB-SubCell"/>
</dbReference>
<evidence type="ECO:0000256" key="5">
    <source>
        <dbReference type="ARBA" id="ARBA00022776"/>
    </source>
</evidence>
<keyword evidence="3 11" id="KW-0158">Chromosome</keyword>
<evidence type="ECO:0000256" key="10">
    <source>
        <dbReference type="ARBA" id="ARBA00023328"/>
    </source>
</evidence>
<protein>
    <recommendedName>
        <fullName evidence="11">Kinetochore protein Spc24</fullName>
    </recommendedName>
</protein>
<keyword evidence="6 11" id="KW-0995">Kinetochore</keyword>
<dbReference type="AlphaFoldDB" id="A0A9P4Q7A0"/>
<keyword evidence="7 12" id="KW-0175">Coiled coil</keyword>
<evidence type="ECO:0000313" key="13">
    <source>
        <dbReference type="EMBL" id="KAF2719317.1"/>
    </source>
</evidence>
<evidence type="ECO:0000256" key="11">
    <source>
        <dbReference type="RuleBase" id="RU368011"/>
    </source>
</evidence>
<name>A0A9P4Q7A0_9PEZI</name>
<organism evidence="13 14">
    <name type="scientific">Polychaeton citri CBS 116435</name>
    <dbReference type="NCBI Taxonomy" id="1314669"/>
    <lineage>
        <taxon>Eukaryota</taxon>
        <taxon>Fungi</taxon>
        <taxon>Dikarya</taxon>
        <taxon>Ascomycota</taxon>
        <taxon>Pezizomycotina</taxon>
        <taxon>Dothideomycetes</taxon>
        <taxon>Dothideomycetidae</taxon>
        <taxon>Capnodiales</taxon>
        <taxon>Capnodiaceae</taxon>
        <taxon>Polychaeton</taxon>
    </lineage>
</organism>
<feature type="coiled-coil region" evidence="12">
    <location>
        <begin position="46"/>
        <end position="73"/>
    </location>
</feature>
<dbReference type="OrthoDB" id="3344830at2759"/>
<gene>
    <name evidence="13" type="ORF">K431DRAFT_273069</name>
</gene>
<evidence type="ECO:0000256" key="9">
    <source>
        <dbReference type="ARBA" id="ARBA00023306"/>
    </source>
</evidence>
<dbReference type="InterPro" id="IPR013252">
    <property type="entry name" value="Ndc80_Spc24"/>
</dbReference>
<keyword evidence="5 11" id="KW-0498">Mitosis</keyword>
<evidence type="ECO:0000256" key="7">
    <source>
        <dbReference type="ARBA" id="ARBA00023054"/>
    </source>
</evidence>
<sequence length="201" mass="22419">MVFLEEDPVSLIAETTNQFHTAPDKNSLTRISGSLHSLAAARQSRLDQQHHVLKSLSRRLNNLQSRQDFEESRHDAGKHASEILELDSEKFRIAKGASDLEIEGERLRGELAGLRQQLEILDREGAEGGRRVGTDAEDEVLSFSLKLNLYRSLGISISRLPESGELGRAVITNVIKGDVEVIDVNDTASKDIHPKLFWQSL</sequence>
<evidence type="ECO:0000256" key="2">
    <source>
        <dbReference type="ARBA" id="ARBA00007804"/>
    </source>
</evidence>
<keyword evidence="14" id="KW-1185">Reference proteome</keyword>
<proteinExistence type="inferred from homology"/>
<dbReference type="PANTHER" id="PTHR22142:SF2">
    <property type="entry name" value="KINETOCHORE PROTEIN SPC24"/>
    <property type="match status" value="1"/>
</dbReference>
<reference evidence="13" key="1">
    <citation type="journal article" date="2020" name="Stud. Mycol.">
        <title>101 Dothideomycetes genomes: a test case for predicting lifestyles and emergence of pathogens.</title>
        <authorList>
            <person name="Haridas S."/>
            <person name="Albert R."/>
            <person name="Binder M."/>
            <person name="Bloem J."/>
            <person name="Labutti K."/>
            <person name="Salamov A."/>
            <person name="Andreopoulos B."/>
            <person name="Baker S."/>
            <person name="Barry K."/>
            <person name="Bills G."/>
            <person name="Bluhm B."/>
            <person name="Cannon C."/>
            <person name="Castanera R."/>
            <person name="Culley D."/>
            <person name="Daum C."/>
            <person name="Ezra D."/>
            <person name="Gonzalez J."/>
            <person name="Henrissat B."/>
            <person name="Kuo A."/>
            <person name="Liang C."/>
            <person name="Lipzen A."/>
            <person name="Lutzoni F."/>
            <person name="Magnuson J."/>
            <person name="Mondo S."/>
            <person name="Nolan M."/>
            <person name="Ohm R."/>
            <person name="Pangilinan J."/>
            <person name="Park H.-J."/>
            <person name="Ramirez L."/>
            <person name="Alfaro M."/>
            <person name="Sun H."/>
            <person name="Tritt A."/>
            <person name="Yoshinaga Y."/>
            <person name="Zwiers L.-H."/>
            <person name="Turgeon B."/>
            <person name="Goodwin S."/>
            <person name="Spatafora J."/>
            <person name="Crous P."/>
            <person name="Grigoriev I."/>
        </authorList>
    </citation>
    <scope>NUCLEOTIDE SEQUENCE</scope>
    <source>
        <strain evidence="13">CBS 116435</strain>
    </source>
</reference>
<dbReference type="Pfam" id="PF08286">
    <property type="entry name" value="Spc24"/>
    <property type="match status" value="1"/>
</dbReference>
<dbReference type="SUPFAM" id="SSF143026">
    <property type="entry name" value="Kinetochore globular domain"/>
    <property type="match status" value="1"/>
</dbReference>
<dbReference type="EMBL" id="MU003813">
    <property type="protein sequence ID" value="KAF2719317.1"/>
    <property type="molecule type" value="Genomic_DNA"/>
</dbReference>
<evidence type="ECO:0000256" key="8">
    <source>
        <dbReference type="ARBA" id="ARBA00023242"/>
    </source>
</evidence>
<keyword evidence="4 11" id="KW-0132">Cell division</keyword>
<evidence type="ECO:0000313" key="14">
    <source>
        <dbReference type="Proteomes" id="UP000799441"/>
    </source>
</evidence>
<dbReference type="GO" id="GO:0007059">
    <property type="term" value="P:chromosome segregation"/>
    <property type="evidence" value="ECO:0007669"/>
    <property type="project" value="TreeGrafter"/>
</dbReference>
<comment type="subunit">
    <text evidence="11">Component of the NDC80 complex.</text>
</comment>
<evidence type="ECO:0000256" key="3">
    <source>
        <dbReference type="ARBA" id="ARBA00022454"/>
    </source>
</evidence>
<keyword evidence="9 11" id="KW-0131">Cell cycle</keyword>
<dbReference type="CDD" id="cd11565">
    <property type="entry name" value="RWD_Spc24"/>
    <property type="match status" value="1"/>
</dbReference>
<dbReference type="GO" id="GO:0008017">
    <property type="term" value="F:microtubule binding"/>
    <property type="evidence" value="ECO:0007669"/>
    <property type="project" value="TreeGrafter"/>
</dbReference>
<evidence type="ECO:0000256" key="12">
    <source>
        <dbReference type="SAM" id="Coils"/>
    </source>
</evidence>
<dbReference type="GO" id="GO:0005634">
    <property type="term" value="C:nucleus"/>
    <property type="evidence" value="ECO:0007669"/>
    <property type="project" value="UniProtKB-SubCell"/>
</dbReference>
<evidence type="ECO:0000256" key="4">
    <source>
        <dbReference type="ARBA" id="ARBA00022618"/>
    </source>
</evidence>
<keyword evidence="10 11" id="KW-0137">Centromere</keyword>
<comment type="caution">
    <text evidence="13">The sequence shown here is derived from an EMBL/GenBank/DDBJ whole genome shotgun (WGS) entry which is preliminary data.</text>
</comment>
<evidence type="ECO:0000256" key="6">
    <source>
        <dbReference type="ARBA" id="ARBA00022838"/>
    </source>
</evidence>
<dbReference type="GO" id="GO:0031262">
    <property type="term" value="C:Ndc80 complex"/>
    <property type="evidence" value="ECO:0007669"/>
    <property type="project" value="TreeGrafter"/>
</dbReference>
<dbReference type="InterPro" id="IPR038066">
    <property type="entry name" value="Spc24_Fungi_globular_sf"/>
</dbReference>
<comment type="similarity">
    <text evidence="2 11">Belongs to the SPC24 family.</text>
</comment>